<keyword evidence="2 3" id="KW-0238">DNA-binding</keyword>
<dbReference type="EMBL" id="AYRZ02000006">
    <property type="protein sequence ID" value="PHT77969.1"/>
    <property type="molecule type" value="Genomic_DNA"/>
</dbReference>
<feature type="coiled-coil region" evidence="4">
    <location>
        <begin position="79"/>
        <end position="106"/>
    </location>
</feature>
<organism evidence="6 7">
    <name type="scientific">Capsicum annuum</name>
    <name type="common">Capsicum pepper</name>
    <dbReference type="NCBI Taxonomy" id="4072"/>
    <lineage>
        <taxon>Eukaryota</taxon>
        <taxon>Viridiplantae</taxon>
        <taxon>Streptophyta</taxon>
        <taxon>Embryophyta</taxon>
        <taxon>Tracheophyta</taxon>
        <taxon>Spermatophyta</taxon>
        <taxon>Magnoliopsida</taxon>
        <taxon>eudicotyledons</taxon>
        <taxon>Gunneridae</taxon>
        <taxon>Pentapetalae</taxon>
        <taxon>asterids</taxon>
        <taxon>lamiids</taxon>
        <taxon>Solanales</taxon>
        <taxon>Solanaceae</taxon>
        <taxon>Solanoideae</taxon>
        <taxon>Capsiceae</taxon>
        <taxon>Capsicum</taxon>
    </lineage>
</organism>
<name>A0A2G2Z7M1_CAPAN</name>
<dbReference type="AlphaFoldDB" id="A0A2G2Z7M1"/>
<dbReference type="PANTHER" id="PTHR45654:SF9">
    <property type="entry name" value="HOMEOBOX-LEUCINE ZIPPER PROTEIN HDG10-RELATED"/>
    <property type="match status" value="1"/>
</dbReference>
<gene>
    <name evidence="6" type="ORF">T459_16021</name>
</gene>
<protein>
    <recommendedName>
        <fullName evidence="5">Homeobox domain-containing protein</fullName>
    </recommendedName>
</protein>
<dbReference type="SUPFAM" id="SSF46689">
    <property type="entry name" value="Homeodomain-like"/>
    <property type="match status" value="1"/>
</dbReference>
<sequence length="145" mass="17555">MFSKMPEPEDHVIEQLNDELELGPTQIKIWFDNKRCHIQDQRDIEEREILLLKNERLHAENLRMYLELNKRICVNCNNVEQKQKILQDLQNENARLIEEVRMIFNMIGLDLELRLKCNDDPSGQIWSSDRDDVRSRNFSRLNWNY</sequence>
<dbReference type="Proteomes" id="UP000222542">
    <property type="component" value="Unassembled WGS sequence"/>
</dbReference>
<keyword evidence="2 3" id="KW-0371">Homeobox</keyword>
<dbReference type="GO" id="GO:0005634">
    <property type="term" value="C:nucleus"/>
    <property type="evidence" value="ECO:0007669"/>
    <property type="project" value="UniProtKB-SubCell"/>
</dbReference>
<dbReference type="PROSITE" id="PS50071">
    <property type="entry name" value="HOMEOBOX_2"/>
    <property type="match status" value="1"/>
</dbReference>
<dbReference type="InterPro" id="IPR009057">
    <property type="entry name" value="Homeodomain-like_sf"/>
</dbReference>
<dbReference type="Gene3D" id="1.10.10.60">
    <property type="entry name" value="Homeodomain-like"/>
    <property type="match status" value="1"/>
</dbReference>
<dbReference type="GO" id="GO:0003677">
    <property type="term" value="F:DNA binding"/>
    <property type="evidence" value="ECO:0007669"/>
    <property type="project" value="UniProtKB-UniRule"/>
</dbReference>
<evidence type="ECO:0000256" key="3">
    <source>
        <dbReference type="RuleBase" id="RU000682"/>
    </source>
</evidence>
<evidence type="ECO:0000256" key="1">
    <source>
        <dbReference type="ARBA" id="ARBA00004123"/>
    </source>
</evidence>
<dbReference type="STRING" id="4072.A0A2G2Z7M1"/>
<dbReference type="PANTHER" id="PTHR45654">
    <property type="entry name" value="HOMEOBOX-LEUCINE ZIPPER PROTEIN MERISTEM L1"/>
    <property type="match status" value="1"/>
</dbReference>
<evidence type="ECO:0000256" key="4">
    <source>
        <dbReference type="SAM" id="Coils"/>
    </source>
</evidence>
<feature type="domain" description="Homeobox" evidence="5">
    <location>
        <begin position="1"/>
        <end position="41"/>
    </location>
</feature>
<accession>A0A2G2Z7M1</accession>
<keyword evidence="7" id="KW-1185">Reference proteome</keyword>
<comment type="caution">
    <text evidence="6">The sequence shown here is derived from an EMBL/GenBank/DDBJ whole genome shotgun (WGS) entry which is preliminary data.</text>
</comment>
<evidence type="ECO:0000256" key="2">
    <source>
        <dbReference type="PROSITE-ProRule" id="PRU00108"/>
    </source>
</evidence>
<dbReference type="Gramene" id="PHT77969">
    <property type="protein sequence ID" value="PHT77969"/>
    <property type="gene ID" value="T459_16021"/>
</dbReference>
<dbReference type="CDD" id="cd00086">
    <property type="entry name" value="homeodomain"/>
    <property type="match status" value="1"/>
</dbReference>
<evidence type="ECO:0000313" key="6">
    <source>
        <dbReference type="EMBL" id="PHT77969.1"/>
    </source>
</evidence>
<evidence type="ECO:0000259" key="5">
    <source>
        <dbReference type="PROSITE" id="PS50071"/>
    </source>
</evidence>
<reference evidence="6 7" key="1">
    <citation type="journal article" date="2014" name="Nat. Genet.">
        <title>Genome sequence of the hot pepper provides insights into the evolution of pungency in Capsicum species.</title>
        <authorList>
            <person name="Kim S."/>
            <person name="Park M."/>
            <person name="Yeom S.I."/>
            <person name="Kim Y.M."/>
            <person name="Lee J.M."/>
            <person name="Lee H.A."/>
            <person name="Seo E."/>
            <person name="Choi J."/>
            <person name="Cheong K."/>
            <person name="Kim K.T."/>
            <person name="Jung K."/>
            <person name="Lee G.W."/>
            <person name="Oh S.K."/>
            <person name="Bae C."/>
            <person name="Kim S.B."/>
            <person name="Lee H.Y."/>
            <person name="Kim S.Y."/>
            <person name="Kim M.S."/>
            <person name="Kang B.C."/>
            <person name="Jo Y.D."/>
            <person name="Yang H.B."/>
            <person name="Jeong H.J."/>
            <person name="Kang W.H."/>
            <person name="Kwon J.K."/>
            <person name="Shin C."/>
            <person name="Lim J.Y."/>
            <person name="Park J.H."/>
            <person name="Huh J.H."/>
            <person name="Kim J.S."/>
            <person name="Kim B.D."/>
            <person name="Cohen O."/>
            <person name="Paran I."/>
            <person name="Suh M.C."/>
            <person name="Lee S.B."/>
            <person name="Kim Y.K."/>
            <person name="Shin Y."/>
            <person name="Noh S.J."/>
            <person name="Park J."/>
            <person name="Seo Y.S."/>
            <person name="Kwon S.Y."/>
            <person name="Kim H.A."/>
            <person name="Park J.M."/>
            <person name="Kim H.J."/>
            <person name="Choi S.B."/>
            <person name="Bosland P.W."/>
            <person name="Reeves G."/>
            <person name="Jo S.H."/>
            <person name="Lee B.W."/>
            <person name="Cho H.T."/>
            <person name="Choi H.S."/>
            <person name="Lee M.S."/>
            <person name="Yu Y."/>
            <person name="Do Choi Y."/>
            <person name="Park B.S."/>
            <person name="van Deynze A."/>
            <person name="Ashrafi H."/>
            <person name="Hill T."/>
            <person name="Kim W.T."/>
            <person name="Pai H.S."/>
            <person name="Ahn H.K."/>
            <person name="Yeam I."/>
            <person name="Giovannoni J.J."/>
            <person name="Rose J.K."/>
            <person name="Sorensen I."/>
            <person name="Lee S.J."/>
            <person name="Kim R.W."/>
            <person name="Choi I.Y."/>
            <person name="Choi B.S."/>
            <person name="Lim J.S."/>
            <person name="Lee Y.H."/>
            <person name="Choi D."/>
        </authorList>
    </citation>
    <scope>NUCLEOTIDE SEQUENCE [LARGE SCALE GENOMIC DNA]</scope>
    <source>
        <strain evidence="7">cv. CM334</strain>
    </source>
</reference>
<dbReference type="OMA" id="RICVNCN"/>
<keyword evidence="2 3" id="KW-0539">Nucleus</keyword>
<dbReference type="InterPro" id="IPR001356">
    <property type="entry name" value="HD"/>
</dbReference>
<dbReference type="Pfam" id="PF00046">
    <property type="entry name" value="Homeodomain"/>
    <property type="match status" value="1"/>
</dbReference>
<comment type="subcellular location">
    <subcellularLocation>
        <location evidence="1 2 3">Nucleus</location>
    </subcellularLocation>
</comment>
<evidence type="ECO:0000313" key="7">
    <source>
        <dbReference type="Proteomes" id="UP000222542"/>
    </source>
</evidence>
<reference evidence="6 7" key="2">
    <citation type="journal article" date="2017" name="Genome Biol.">
        <title>New reference genome sequences of hot pepper reveal the massive evolution of plant disease-resistance genes by retroduplication.</title>
        <authorList>
            <person name="Kim S."/>
            <person name="Park J."/>
            <person name="Yeom S.I."/>
            <person name="Kim Y.M."/>
            <person name="Seo E."/>
            <person name="Kim K.T."/>
            <person name="Kim M.S."/>
            <person name="Lee J.M."/>
            <person name="Cheong K."/>
            <person name="Shin H.S."/>
            <person name="Kim S.B."/>
            <person name="Han K."/>
            <person name="Lee J."/>
            <person name="Park M."/>
            <person name="Lee H.A."/>
            <person name="Lee H.Y."/>
            <person name="Lee Y."/>
            <person name="Oh S."/>
            <person name="Lee J.H."/>
            <person name="Choi E."/>
            <person name="Choi E."/>
            <person name="Lee S.E."/>
            <person name="Jeon J."/>
            <person name="Kim H."/>
            <person name="Choi G."/>
            <person name="Song H."/>
            <person name="Lee J."/>
            <person name="Lee S.C."/>
            <person name="Kwon J.K."/>
            <person name="Lee H.Y."/>
            <person name="Koo N."/>
            <person name="Hong Y."/>
            <person name="Kim R.W."/>
            <person name="Kang W.H."/>
            <person name="Huh J.H."/>
            <person name="Kang B.C."/>
            <person name="Yang T.J."/>
            <person name="Lee Y.H."/>
            <person name="Bennetzen J.L."/>
            <person name="Choi D."/>
        </authorList>
    </citation>
    <scope>NUCLEOTIDE SEQUENCE [LARGE SCALE GENOMIC DNA]</scope>
    <source>
        <strain evidence="7">cv. CM334</strain>
    </source>
</reference>
<dbReference type="InterPro" id="IPR042160">
    <property type="entry name" value="HD-Zip_IV"/>
</dbReference>
<feature type="DNA-binding region" description="Homeobox" evidence="2">
    <location>
        <begin position="3"/>
        <end position="42"/>
    </location>
</feature>
<keyword evidence="4" id="KW-0175">Coiled coil</keyword>
<proteinExistence type="predicted"/>